<dbReference type="PATRIC" id="fig|1167006.5.peg.3469"/>
<gene>
    <name evidence="4" type="ordered locus">UWK_03216</name>
</gene>
<dbReference type="KEGG" id="dsf:UWK_03216"/>
<dbReference type="AlphaFoldDB" id="M1P8D3"/>
<dbReference type="InterPro" id="IPR003607">
    <property type="entry name" value="HD/PDEase_dom"/>
</dbReference>
<dbReference type="Proteomes" id="UP000011721">
    <property type="component" value="Chromosome"/>
</dbReference>
<feature type="domain" description="HD-GYP" evidence="3">
    <location>
        <begin position="133"/>
        <end position="341"/>
    </location>
</feature>
<organism evidence="4 5">
    <name type="scientific">Desulfocapsa sulfexigens (strain DSM 10523 / SB164P1)</name>
    <dbReference type="NCBI Taxonomy" id="1167006"/>
    <lineage>
        <taxon>Bacteria</taxon>
        <taxon>Pseudomonadati</taxon>
        <taxon>Thermodesulfobacteriota</taxon>
        <taxon>Desulfobulbia</taxon>
        <taxon>Desulfobulbales</taxon>
        <taxon>Desulfocapsaceae</taxon>
        <taxon>Desulfocapsa</taxon>
    </lineage>
</organism>
<dbReference type="Pfam" id="PF13487">
    <property type="entry name" value="HD_5"/>
    <property type="match status" value="1"/>
</dbReference>
<dbReference type="PROSITE" id="PS50110">
    <property type="entry name" value="RESPONSE_REGULATORY"/>
    <property type="match status" value="1"/>
</dbReference>
<protein>
    <submittedName>
        <fullName evidence="4">CheY-like receiver and HD-GYP domain-containing response regulator</fullName>
    </submittedName>
</protein>
<feature type="domain" description="Response regulatory" evidence="2">
    <location>
        <begin position="13"/>
        <end position="129"/>
    </location>
</feature>
<evidence type="ECO:0000313" key="4">
    <source>
        <dbReference type="EMBL" id="AGF79743.1"/>
    </source>
</evidence>
<dbReference type="eggNOG" id="COG3437">
    <property type="taxonomic scope" value="Bacteria"/>
</dbReference>
<dbReference type="Gene3D" id="3.40.50.2300">
    <property type="match status" value="1"/>
</dbReference>
<dbReference type="STRING" id="1167006.UWK_03216"/>
<accession>M1P8D3</accession>
<dbReference type="SMART" id="SM00471">
    <property type="entry name" value="HDc"/>
    <property type="match status" value="1"/>
</dbReference>
<dbReference type="InterPro" id="IPR001789">
    <property type="entry name" value="Sig_transdc_resp-reg_receiver"/>
</dbReference>
<dbReference type="PANTHER" id="PTHR45228">
    <property type="entry name" value="CYCLIC DI-GMP PHOSPHODIESTERASE TM_0186-RELATED"/>
    <property type="match status" value="1"/>
</dbReference>
<dbReference type="GO" id="GO:0000160">
    <property type="term" value="P:phosphorelay signal transduction system"/>
    <property type="evidence" value="ECO:0007669"/>
    <property type="project" value="InterPro"/>
</dbReference>
<keyword evidence="1" id="KW-0597">Phosphoprotein</keyword>
<keyword evidence="5" id="KW-1185">Reference proteome</keyword>
<dbReference type="SUPFAM" id="SSF52172">
    <property type="entry name" value="CheY-like"/>
    <property type="match status" value="1"/>
</dbReference>
<proteinExistence type="predicted"/>
<name>M1P8D3_DESSD</name>
<dbReference type="Gene3D" id="1.10.3210.10">
    <property type="entry name" value="Hypothetical protein af1432"/>
    <property type="match status" value="1"/>
</dbReference>
<dbReference type="SUPFAM" id="SSF109604">
    <property type="entry name" value="HD-domain/PDEase-like"/>
    <property type="match status" value="1"/>
</dbReference>
<dbReference type="RefSeq" id="WP_015405427.1">
    <property type="nucleotide sequence ID" value="NC_020304.1"/>
</dbReference>
<evidence type="ECO:0000256" key="1">
    <source>
        <dbReference type="PROSITE-ProRule" id="PRU00169"/>
    </source>
</evidence>
<dbReference type="InterPro" id="IPR052020">
    <property type="entry name" value="Cyclic_di-GMP/3'3'-cGAMP_PDE"/>
</dbReference>
<dbReference type="InterPro" id="IPR037522">
    <property type="entry name" value="HD_GYP_dom"/>
</dbReference>
<reference evidence="5" key="1">
    <citation type="journal article" date="2013" name="Stand. Genomic Sci.">
        <title>Complete genome sequence of Desulfocapsa sulfexigens, a marine deltaproteobacterium specialized in disproportionating inorganic sulfur compounds.</title>
        <authorList>
            <person name="Finster K.W."/>
            <person name="Kjeldsen K.U."/>
            <person name="Kube M."/>
            <person name="Reinhardt R."/>
            <person name="Mussmann M."/>
            <person name="Amann R."/>
            <person name="Schreiber L."/>
        </authorList>
    </citation>
    <scope>NUCLEOTIDE SEQUENCE [LARGE SCALE GENOMIC DNA]</scope>
    <source>
        <strain evidence="5">DSM 10523 / SB164P1</strain>
    </source>
</reference>
<feature type="modified residue" description="4-aspartylphosphate" evidence="1">
    <location>
        <position position="63"/>
    </location>
</feature>
<dbReference type="HOGENOM" id="CLU_000445_92_10_7"/>
<evidence type="ECO:0000259" key="2">
    <source>
        <dbReference type="PROSITE" id="PS50110"/>
    </source>
</evidence>
<dbReference type="SMART" id="SM00448">
    <property type="entry name" value="REC"/>
    <property type="match status" value="1"/>
</dbReference>
<evidence type="ECO:0000313" key="5">
    <source>
        <dbReference type="Proteomes" id="UP000011721"/>
    </source>
</evidence>
<dbReference type="InterPro" id="IPR011006">
    <property type="entry name" value="CheY-like_superfamily"/>
</dbReference>
<dbReference type="Pfam" id="PF00072">
    <property type="entry name" value="Response_reg"/>
    <property type="match status" value="1"/>
</dbReference>
<dbReference type="PROSITE" id="PS51832">
    <property type="entry name" value="HD_GYP"/>
    <property type="match status" value="1"/>
</dbReference>
<dbReference type="EMBL" id="CP003985">
    <property type="protein sequence ID" value="AGF79743.1"/>
    <property type="molecule type" value="Genomic_DNA"/>
</dbReference>
<sequence>MIDKSMLQTRKLSILIVDDDSAQLMLIRMLVEQQGYEVITACNGVEALKLFRENPDIRLVVTDLDMPFMDGFELIRRVRQEQTKYTYIIVLTSHEAQHSVVAALNDGADDFLTKPAFNEELQLRIKSGIRLLRLESQDELILAMARLSEYRSEETGYHLEKVQRYAALLGHDLLENCKKFHLTPSFVEEIAQVTPLHDIGKVAIPDNILHKPGKLTSEEFEIMKEHSVIGGRMLLDIFAKTGSHYLKTASDIAMYHHEKFNGKGYPEGLKGDAIPLGARIMALADIYDAMTSERCYKEAFSHEKVKSIITQERGEHLDPDVVDSFLRQESVWLTIKERYQRINVLPEKS</sequence>
<dbReference type="CDD" id="cd00077">
    <property type="entry name" value="HDc"/>
    <property type="match status" value="1"/>
</dbReference>
<evidence type="ECO:0000259" key="3">
    <source>
        <dbReference type="PROSITE" id="PS51832"/>
    </source>
</evidence>